<gene>
    <name evidence="2" type="ORF">AR438_07160</name>
</gene>
<reference evidence="2 3" key="1">
    <citation type="submission" date="2015-10" db="EMBL/GenBank/DDBJ databases">
        <title>Chryseobacterium aquaticum genome.</title>
        <authorList>
            <person name="Newman J.D."/>
            <person name="Ferguson M.B."/>
            <person name="Miller J.R."/>
        </authorList>
    </citation>
    <scope>NUCLEOTIDE SEQUENCE [LARGE SCALE GENOMIC DNA]</scope>
    <source>
        <strain evidence="2 3">KCTC 12483</strain>
    </source>
</reference>
<dbReference type="AlphaFoldDB" id="A0A0Q3P6R7"/>
<proteinExistence type="predicted"/>
<protein>
    <recommendedName>
        <fullName evidence="4">Outer membrane protein beta-barrel domain-containing protein</fullName>
    </recommendedName>
</protein>
<feature type="signal peptide" evidence="1">
    <location>
        <begin position="1"/>
        <end position="19"/>
    </location>
</feature>
<evidence type="ECO:0000256" key="1">
    <source>
        <dbReference type="SAM" id="SignalP"/>
    </source>
</evidence>
<evidence type="ECO:0000313" key="3">
    <source>
        <dbReference type="Proteomes" id="UP000051682"/>
    </source>
</evidence>
<name>A0A0Q3P6R7_9FLAO</name>
<organism evidence="2 3">
    <name type="scientific">Chryseobacterium aquaticum</name>
    <dbReference type="NCBI Taxonomy" id="452084"/>
    <lineage>
        <taxon>Bacteria</taxon>
        <taxon>Pseudomonadati</taxon>
        <taxon>Bacteroidota</taxon>
        <taxon>Flavobacteriia</taxon>
        <taxon>Flavobacteriales</taxon>
        <taxon>Weeksellaceae</taxon>
        <taxon>Chryseobacterium group</taxon>
        <taxon>Chryseobacterium</taxon>
    </lineage>
</organism>
<evidence type="ECO:0000313" key="2">
    <source>
        <dbReference type="EMBL" id="KQK25382.1"/>
    </source>
</evidence>
<dbReference type="RefSeq" id="WP_056013657.1">
    <property type="nucleotide sequence ID" value="NZ_LLYZ01000005.1"/>
</dbReference>
<keyword evidence="1" id="KW-0732">Signal</keyword>
<comment type="caution">
    <text evidence="2">The sequence shown here is derived from an EMBL/GenBank/DDBJ whole genome shotgun (WGS) entry which is preliminary data.</text>
</comment>
<evidence type="ECO:0008006" key="4">
    <source>
        <dbReference type="Google" id="ProtNLM"/>
    </source>
</evidence>
<dbReference type="Proteomes" id="UP000051682">
    <property type="component" value="Unassembled WGS sequence"/>
</dbReference>
<keyword evidence="3" id="KW-1185">Reference proteome</keyword>
<sequence>MKKALYILSFLLSGNFFFAQKNKIAFYGGIEWQPAIRQYQPALHINARNYVSDRVSLGGTLSFTHENHSGNFGYLANRTRSNHTTLNFLVQNDMINRDKFFFSTYFSAGGYFLSLINPDDKTTETSYSEVDGIWLESQNEVPRNLNRDLFFNVQGGVDFSLKLGSFRKEEVAIYLTTRAGYQFVFGNGDIANGSQFTKPVVSVGVTVKGNK</sequence>
<dbReference type="EMBL" id="LLYZ01000005">
    <property type="protein sequence ID" value="KQK25382.1"/>
    <property type="molecule type" value="Genomic_DNA"/>
</dbReference>
<dbReference type="OrthoDB" id="1244564at2"/>
<feature type="chain" id="PRO_5006206281" description="Outer membrane protein beta-barrel domain-containing protein" evidence="1">
    <location>
        <begin position="20"/>
        <end position="211"/>
    </location>
</feature>
<accession>A0A0Q3P6R7</accession>